<dbReference type="InterPro" id="IPR050807">
    <property type="entry name" value="TransReg_Diox_bact_type"/>
</dbReference>
<name>A0A1B2EYP5_9HYPH</name>
<dbReference type="GO" id="GO:0003700">
    <property type="term" value="F:DNA-binding transcription factor activity"/>
    <property type="evidence" value="ECO:0007669"/>
    <property type="project" value="TreeGrafter"/>
</dbReference>
<dbReference type="PANTHER" id="PTHR46797">
    <property type="entry name" value="HTH-TYPE TRANSCRIPTIONAL REGULATOR"/>
    <property type="match status" value="1"/>
</dbReference>
<organism evidence="4">
    <name type="scientific">Microvirga ossetica</name>
    <dbReference type="NCBI Taxonomy" id="1882682"/>
    <lineage>
        <taxon>Bacteria</taxon>
        <taxon>Pseudomonadati</taxon>
        <taxon>Pseudomonadota</taxon>
        <taxon>Alphaproteobacteria</taxon>
        <taxon>Hyphomicrobiales</taxon>
        <taxon>Methylobacteriaceae</taxon>
        <taxon>Microvirga</taxon>
    </lineage>
</organism>
<gene>
    <name evidence="4" type="ORF">BB934_43715</name>
</gene>
<dbReference type="GO" id="GO:0003677">
    <property type="term" value="F:DNA binding"/>
    <property type="evidence" value="ECO:0007669"/>
    <property type="project" value="UniProtKB-KW"/>
</dbReference>
<dbReference type="PROSITE" id="PS50943">
    <property type="entry name" value="HTH_CROC1"/>
    <property type="match status" value="1"/>
</dbReference>
<evidence type="ECO:0000259" key="3">
    <source>
        <dbReference type="PROSITE" id="PS50943"/>
    </source>
</evidence>
<dbReference type="SMART" id="SM00530">
    <property type="entry name" value="HTH_XRE"/>
    <property type="match status" value="1"/>
</dbReference>
<dbReference type="Gene3D" id="1.10.260.40">
    <property type="entry name" value="lambda repressor-like DNA-binding domains"/>
    <property type="match status" value="1"/>
</dbReference>
<dbReference type="GO" id="GO:0005829">
    <property type="term" value="C:cytosol"/>
    <property type="evidence" value="ECO:0007669"/>
    <property type="project" value="TreeGrafter"/>
</dbReference>
<proteinExistence type="predicted"/>
<evidence type="ECO:0000256" key="1">
    <source>
        <dbReference type="ARBA" id="ARBA00023125"/>
    </source>
</evidence>
<feature type="region of interest" description="Disordered" evidence="2">
    <location>
        <begin position="64"/>
        <end position="85"/>
    </location>
</feature>
<dbReference type="KEGG" id="moc:BB934_43715"/>
<sequence length="172" mass="18607">MAETIFARMISERRKDMNLSLRELARVTGIAASTISRIENGRLSPTLDIVVKLTSALNLEPSAANPDSGIAPATPEPVTAGEEPRQDVSAQIVVHKTLGNTILQKGIRRDLSRIAARNGYEFAILVRGTCQLRTSAGFSQTLGPGSTINCKLITKQTYFAVAEEEAELLWIG</sequence>
<dbReference type="CDD" id="cd00093">
    <property type="entry name" value="HTH_XRE"/>
    <property type="match status" value="1"/>
</dbReference>
<dbReference type="InterPro" id="IPR010982">
    <property type="entry name" value="Lambda_DNA-bd_dom_sf"/>
</dbReference>
<feature type="domain" description="HTH cro/C1-type" evidence="3">
    <location>
        <begin position="10"/>
        <end position="64"/>
    </location>
</feature>
<evidence type="ECO:0000313" key="4">
    <source>
        <dbReference type="EMBL" id="ANY85109.1"/>
    </source>
</evidence>
<dbReference type="SUPFAM" id="SSF47413">
    <property type="entry name" value="lambda repressor-like DNA-binding domains"/>
    <property type="match status" value="1"/>
</dbReference>
<dbReference type="InterPro" id="IPR001387">
    <property type="entry name" value="Cro/C1-type_HTH"/>
</dbReference>
<dbReference type="AlphaFoldDB" id="A0A1B2EYP5"/>
<evidence type="ECO:0000256" key="2">
    <source>
        <dbReference type="SAM" id="MobiDB-lite"/>
    </source>
</evidence>
<accession>A0A1B2EYP5</accession>
<dbReference type="Pfam" id="PF01381">
    <property type="entry name" value="HTH_3"/>
    <property type="match status" value="1"/>
</dbReference>
<dbReference type="PANTHER" id="PTHR46797:SF1">
    <property type="entry name" value="METHYLPHOSPHONATE SYNTHASE"/>
    <property type="match status" value="1"/>
</dbReference>
<reference evidence="4" key="1">
    <citation type="submission" date="2016-07" db="EMBL/GenBank/DDBJ databases">
        <title>Microvirga ossetica sp. nov. a new species of rhizobia isolated from root nodules of the legume species Vicia alpestris Steven originated from North Ossetia region in the Caucasus.</title>
        <authorList>
            <person name="Safronova V.I."/>
            <person name="Kuznetsova I.G."/>
            <person name="Sazanova A.L."/>
            <person name="Belimov A."/>
            <person name="Andronov E."/>
            <person name="Osledkin Y.S."/>
            <person name="Onishchuk O.P."/>
            <person name="Kurchak O.N."/>
            <person name="Shaposhnikov A.I."/>
            <person name="Willems A."/>
            <person name="Tikhonovich I.A."/>
        </authorList>
    </citation>
    <scope>NUCLEOTIDE SEQUENCE [LARGE SCALE GENOMIC DNA]</scope>
    <source>
        <strain evidence="4">V5/3M</strain>
        <plasmid evidence="4">unnamed4</plasmid>
    </source>
</reference>
<protein>
    <recommendedName>
        <fullName evidence="3">HTH cro/C1-type domain-containing protein</fullName>
    </recommendedName>
</protein>
<keyword evidence="4" id="KW-0614">Plasmid</keyword>
<geneLocation type="plasmid" evidence="4">
    <name>unnamed4</name>
</geneLocation>
<dbReference type="EMBL" id="CP016620">
    <property type="protein sequence ID" value="ANY85109.1"/>
    <property type="molecule type" value="Genomic_DNA"/>
</dbReference>
<keyword evidence="1" id="KW-0238">DNA-binding</keyword>